<feature type="region of interest" description="Disordered" evidence="2">
    <location>
        <begin position="545"/>
        <end position="564"/>
    </location>
</feature>
<feature type="compositionally biased region" description="Basic and acidic residues" evidence="2">
    <location>
        <begin position="642"/>
        <end position="651"/>
    </location>
</feature>
<gene>
    <name evidence="3" type="ORF">BSAL_57885</name>
</gene>
<proteinExistence type="predicted"/>
<feature type="coiled-coil region" evidence="1">
    <location>
        <begin position="314"/>
        <end position="341"/>
    </location>
</feature>
<dbReference type="VEuPathDB" id="TriTrypDB:BSAL_57885"/>
<feature type="compositionally biased region" description="Low complexity" evidence="2">
    <location>
        <begin position="734"/>
        <end position="748"/>
    </location>
</feature>
<name>A0A0S4IP62_BODSA</name>
<feature type="compositionally biased region" description="Polar residues" evidence="2">
    <location>
        <begin position="1"/>
        <end position="10"/>
    </location>
</feature>
<keyword evidence="1" id="KW-0175">Coiled coil</keyword>
<dbReference type="AlphaFoldDB" id="A0A0S4IP62"/>
<feature type="compositionally biased region" description="Low complexity" evidence="2">
    <location>
        <begin position="762"/>
        <end position="772"/>
    </location>
</feature>
<reference evidence="4" key="1">
    <citation type="submission" date="2015-09" db="EMBL/GenBank/DDBJ databases">
        <authorList>
            <consortium name="Pathogen Informatics"/>
        </authorList>
    </citation>
    <scope>NUCLEOTIDE SEQUENCE [LARGE SCALE GENOMIC DNA]</scope>
    <source>
        <strain evidence="4">Lake Konstanz</strain>
    </source>
</reference>
<evidence type="ECO:0000256" key="1">
    <source>
        <dbReference type="SAM" id="Coils"/>
    </source>
</evidence>
<feature type="region of interest" description="Disordered" evidence="2">
    <location>
        <begin position="1"/>
        <end position="27"/>
    </location>
</feature>
<evidence type="ECO:0000256" key="2">
    <source>
        <dbReference type="SAM" id="MobiDB-lite"/>
    </source>
</evidence>
<feature type="region of interest" description="Disordered" evidence="2">
    <location>
        <begin position="579"/>
        <end position="781"/>
    </location>
</feature>
<dbReference type="Proteomes" id="UP000051952">
    <property type="component" value="Unassembled WGS sequence"/>
</dbReference>
<feature type="compositionally biased region" description="Polar residues" evidence="2">
    <location>
        <begin position="586"/>
        <end position="598"/>
    </location>
</feature>
<evidence type="ECO:0000313" key="4">
    <source>
        <dbReference type="Proteomes" id="UP000051952"/>
    </source>
</evidence>
<evidence type="ECO:0000313" key="3">
    <source>
        <dbReference type="EMBL" id="CUE97931.1"/>
    </source>
</evidence>
<feature type="region of interest" description="Disordered" evidence="2">
    <location>
        <begin position="127"/>
        <end position="225"/>
    </location>
</feature>
<keyword evidence="4" id="KW-1185">Reference proteome</keyword>
<protein>
    <submittedName>
        <fullName evidence="3">Uncharacterized protein</fullName>
    </submittedName>
</protein>
<sequence>MQHAQRSSASTPPPPTPGGGGLRDSAPLISSHAWAPYHAAPRHHAMPFDTLASLYTHHDPQAWTTLTGHHSRVPSAVASMNTSATSMTLTHHQDQHRGATTVGSIVVQATPANTSNPAIRMHSYNAAASSSVAQQHSAQQHEAQNSHAHLRPTTPSKAHSTPAAFTPSSSSSSAQTTHSTTQQHRVTSTRHHHPTEDLVHSRSFAGSSSNMQHQHEDGRHYNNAVPHSTSISVDIESLQARMVSLSSVNVQLQQDLDAARHEAKRSLVDNSRLRDQLQISSAQEVFLKAELEKVIARQQQLLSFERTPEGLGKVELLEQQNRELKEFVSRKEEELRTMQTRLHDSHLITQRLNAALVTATQQQRDLVNHNKRAELPSPPQDGLYNVQELIRKHLPLLRHAERDAKFSLKSLMALRHVMTTPHLHDGPHGRSQQPSCALTQRHCAMQCLSLASRGHQDHHDADEHEHVNGSVDGVAVIDALLHDLYEVVAQQQRIVVTGATEFLAKAAEEEAVALLNTAPVPEHHHPSPQRNAHDDETFLVGTHEQLHSHHHHNEDVGSHHKQPNVSVRKTNAPLHLSQAPPITAQHPRSQLAEATQSKKIIGSHQRVPLAAHSVPQSETSDLPGGFSIPPAYPPTKSNELGSEQHHRDLERPSLLSRGASSPEAKAASAVETAVYNVPTPRTNSAERPADVRGSSNVIRVERSALRRSPIHRSTEGSPVQSEDEHQFTAPFVAHSQQHQQQRSQHRPSIQPPRRGPAGGSGPVASKPSSASGEHYGGCDQQ</sequence>
<feature type="compositionally biased region" description="Basic and acidic residues" evidence="2">
    <location>
        <begin position="545"/>
        <end position="558"/>
    </location>
</feature>
<feature type="compositionally biased region" description="Low complexity" evidence="2">
    <location>
        <begin position="158"/>
        <end position="186"/>
    </location>
</feature>
<dbReference type="EMBL" id="CYKH01000221">
    <property type="protein sequence ID" value="CUE97931.1"/>
    <property type="molecule type" value="Genomic_DNA"/>
</dbReference>
<feature type="compositionally biased region" description="Low complexity" evidence="2">
    <location>
        <begin position="127"/>
        <end position="147"/>
    </location>
</feature>
<organism evidence="3 4">
    <name type="scientific">Bodo saltans</name>
    <name type="common">Flagellated protozoan</name>
    <dbReference type="NCBI Taxonomy" id="75058"/>
    <lineage>
        <taxon>Eukaryota</taxon>
        <taxon>Discoba</taxon>
        <taxon>Euglenozoa</taxon>
        <taxon>Kinetoplastea</taxon>
        <taxon>Metakinetoplastina</taxon>
        <taxon>Eubodonida</taxon>
        <taxon>Bodonidae</taxon>
        <taxon>Bodo</taxon>
    </lineage>
</organism>
<accession>A0A0S4IP62</accession>